<feature type="transmembrane region" description="Helical" evidence="9">
    <location>
        <begin position="168"/>
        <end position="186"/>
    </location>
</feature>
<comment type="similarity">
    <text evidence="8">Belongs to the TsuA/YedE (TC 9.B.102) family.</text>
</comment>
<dbReference type="PANTHER" id="PTHR30574">
    <property type="entry name" value="INNER MEMBRANE PROTEIN YEDE"/>
    <property type="match status" value="1"/>
</dbReference>
<feature type="transmembrane region" description="Helical" evidence="9">
    <location>
        <begin position="198"/>
        <end position="220"/>
    </location>
</feature>
<dbReference type="GO" id="GO:0005886">
    <property type="term" value="C:plasma membrane"/>
    <property type="evidence" value="ECO:0007669"/>
    <property type="project" value="UniProtKB-SubCell"/>
</dbReference>
<feature type="transmembrane region" description="Helical" evidence="9">
    <location>
        <begin position="83"/>
        <end position="111"/>
    </location>
</feature>
<evidence type="ECO:0000256" key="8">
    <source>
        <dbReference type="ARBA" id="ARBA00035655"/>
    </source>
</evidence>
<comment type="caution">
    <text evidence="10">The sequence shown here is derived from an EMBL/GenBank/DDBJ whole genome shotgun (WGS) entry which is preliminary data.</text>
</comment>
<name>A0A074K3Z7_9RHOB</name>
<feature type="transmembrane region" description="Helical" evidence="9">
    <location>
        <begin position="6"/>
        <end position="27"/>
    </location>
</feature>
<evidence type="ECO:0000256" key="1">
    <source>
        <dbReference type="ARBA" id="ARBA00004429"/>
    </source>
</evidence>
<reference evidence="10 11" key="1">
    <citation type="submission" date="2013-07" db="EMBL/GenBank/DDBJ databases">
        <title>Thioclava pacifica DSM 10166 Genome Sequencing.</title>
        <authorList>
            <person name="Lai Q."/>
            <person name="Shao Z."/>
        </authorList>
    </citation>
    <scope>NUCLEOTIDE SEQUENCE [LARGE SCALE GENOMIC DNA]</scope>
    <source>
        <strain evidence="10 11">DSM 10166</strain>
    </source>
</reference>
<feature type="transmembrane region" description="Helical" evidence="9">
    <location>
        <begin position="48"/>
        <end position="71"/>
    </location>
</feature>
<evidence type="ECO:0000256" key="3">
    <source>
        <dbReference type="ARBA" id="ARBA00022475"/>
    </source>
</evidence>
<feature type="transmembrane region" description="Helical" evidence="9">
    <location>
        <begin position="240"/>
        <end position="272"/>
    </location>
</feature>
<keyword evidence="3" id="KW-1003">Cell membrane</keyword>
<feature type="transmembrane region" description="Helical" evidence="9">
    <location>
        <begin position="293"/>
        <end position="313"/>
    </location>
</feature>
<dbReference type="PANTHER" id="PTHR30574:SF1">
    <property type="entry name" value="SULPHUR TRANSPORT DOMAIN-CONTAINING PROTEIN"/>
    <property type="match status" value="1"/>
</dbReference>
<evidence type="ECO:0000313" key="11">
    <source>
        <dbReference type="Proteomes" id="UP000027432"/>
    </source>
</evidence>
<protein>
    <submittedName>
        <fullName evidence="10">Uncharacterized protein</fullName>
    </submittedName>
</protein>
<accession>A0A074K3Z7</accession>
<sequence>MEQIPMGAWAAMVGLIGGGILGLAARLGDFCTLGALESAAYGQDQRRLRLWGVVLAVSITGSFVAEALGYAEITRSFYHTVKWSPLASIVGGLIFGYGMALAGNCGFGALVRFGGGDLRALVVVVVMGIFAFVTLSGPLAHLRTLIFDQQPAETPQGIAHWLSARTGLPPLVFALPVAAGFLAWGLSYKPLRADKRRVAWGIAAGLAIVWSFVGTSLIYAESMGEVGVEAPSFTAPLGRTILYFMTSTAGGITFSVGLVAGVLGGAFLGSLIRGLFKWEACEDPRELGRQVGGAALMGIGGTIALGCSIGQGVSAMSVLAFSAPVTLASIVIGGLIGLRQLIHGFQPE</sequence>
<dbReference type="eggNOG" id="COG2391">
    <property type="taxonomic scope" value="Bacteria"/>
</dbReference>
<dbReference type="Proteomes" id="UP000027432">
    <property type="component" value="Unassembled WGS sequence"/>
</dbReference>
<evidence type="ECO:0000256" key="5">
    <source>
        <dbReference type="ARBA" id="ARBA00022692"/>
    </source>
</evidence>
<keyword evidence="6 9" id="KW-1133">Transmembrane helix</keyword>
<dbReference type="EMBL" id="AUND01000001">
    <property type="protein sequence ID" value="KEO56292.1"/>
    <property type="molecule type" value="Genomic_DNA"/>
</dbReference>
<organism evidence="10 11">
    <name type="scientific">Thioclava pacifica DSM 10166</name>
    <dbReference type="NCBI Taxonomy" id="1353537"/>
    <lineage>
        <taxon>Bacteria</taxon>
        <taxon>Pseudomonadati</taxon>
        <taxon>Pseudomonadota</taxon>
        <taxon>Alphaproteobacteria</taxon>
        <taxon>Rhodobacterales</taxon>
        <taxon>Paracoccaceae</taxon>
        <taxon>Thioclava</taxon>
    </lineage>
</organism>
<comment type="subcellular location">
    <subcellularLocation>
        <location evidence="1">Cell inner membrane</location>
        <topology evidence="1">Multi-pass membrane protein</topology>
    </subcellularLocation>
</comment>
<feature type="transmembrane region" description="Helical" evidence="9">
    <location>
        <begin position="319"/>
        <end position="338"/>
    </location>
</feature>
<evidence type="ECO:0000313" key="10">
    <source>
        <dbReference type="EMBL" id="KEO56292.1"/>
    </source>
</evidence>
<keyword evidence="4" id="KW-0997">Cell inner membrane</keyword>
<dbReference type="STRING" id="1353537.TP2_01845"/>
<evidence type="ECO:0000256" key="6">
    <source>
        <dbReference type="ARBA" id="ARBA00022989"/>
    </source>
</evidence>
<keyword evidence="2" id="KW-0813">Transport</keyword>
<dbReference type="InterPro" id="IPR007272">
    <property type="entry name" value="Sulf_transp_TsuA/YedE"/>
</dbReference>
<keyword evidence="11" id="KW-1185">Reference proteome</keyword>
<dbReference type="RefSeq" id="WP_038072688.1">
    <property type="nucleotide sequence ID" value="NZ_AUND01000001.1"/>
</dbReference>
<dbReference type="OrthoDB" id="7984363at2"/>
<evidence type="ECO:0000256" key="2">
    <source>
        <dbReference type="ARBA" id="ARBA00022448"/>
    </source>
</evidence>
<evidence type="ECO:0000256" key="7">
    <source>
        <dbReference type="ARBA" id="ARBA00023136"/>
    </source>
</evidence>
<gene>
    <name evidence="10" type="ORF">TP2_01845</name>
</gene>
<dbReference type="Pfam" id="PF04143">
    <property type="entry name" value="Sulf_transp"/>
    <property type="match status" value="1"/>
</dbReference>
<proteinExistence type="inferred from homology"/>
<evidence type="ECO:0000256" key="4">
    <source>
        <dbReference type="ARBA" id="ARBA00022519"/>
    </source>
</evidence>
<evidence type="ECO:0000256" key="9">
    <source>
        <dbReference type="SAM" id="Phobius"/>
    </source>
</evidence>
<keyword evidence="5 9" id="KW-0812">Transmembrane</keyword>
<feature type="transmembrane region" description="Helical" evidence="9">
    <location>
        <begin position="118"/>
        <end position="140"/>
    </location>
</feature>
<keyword evidence="7 9" id="KW-0472">Membrane</keyword>
<dbReference type="AlphaFoldDB" id="A0A074K3Z7"/>